<comment type="similarity">
    <text evidence="1">Belongs to the bacterial ribosomal protein bS1 family.</text>
</comment>
<dbReference type="GO" id="GO:0005840">
    <property type="term" value="C:ribosome"/>
    <property type="evidence" value="ECO:0007669"/>
    <property type="project" value="UniProtKB-KW"/>
</dbReference>
<dbReference type="PANTHER" id="PTHR10724">
    <property type="entry name" value="30S RIBOSOMAL PROTEIN S1"/>
    <property type="match status" value="1"/>
</dbReference>
<dbReference type="InterPro" id="IPR050437">
    <property type="entry name" value="Ribos_protein_bS1-like"/>
</dbReference>
<feature type="compositionally biased region" description="Basic and acidic residues" evidence="4">
    <location>
        <begin position="399"/>
        <end position="409"/>
    </location>
</feature>
<proteinExistence type="inferred from homology"/>
<dbReference type="AlphaFoldDB" id="A0A1L3GPD7"/>
<evidence type="ECO:0000256" key="4">
    <source>
        <dbReference type="SAM" id="MobiDB-lite"/>
    </source>
</evidence>
<accession>A0A1L3GPD7</accession>
<protein>
    <submittedName>
        <fullName evidence="6">30S ribosomal protein S1</fullName>
    </submittedName>
</protein>
<dbReference type="GO" id="GO:1990904">
    <property type="term" value="C:ribonucleoprotein complex"/>
    <property type="evidence" value="ECO:0007669"/>
    <property type="project" value="UniProtKB-KW"/>
</dbReference>
<dbReference type="GO" id="GO:0003729">
    <property type="term" value="F:mRNA binding"/>
    <property type="evidence" value="ECO:0007669"/>
    <property type="project" value="TreeGrafter"/>
</dbReference>
<dbReference type="Gene3D" id="2.40.50.140">
    <property type="entry name" value="Nucleic acid-binding proteins"/>
    <property type="match status" value="4"/>
</dbReference>
<evidence type="ECO:0000256" key="2">
    <source>
        <dbReference type="ARBA" id="ARBA00022980"/>
    </source>
</evidence>
<dbReference type="PANTHER" id="PTHR10724:SF7">
    <property type="entry name" value="SMALL RIBOSOMAL SUBUNIT PROTEIN BS1C"/>
    <property type="match status" value="1"/>
</dbReference>
<name>A0A1L3GPD7_9BACT</name>
<dbReference type="SUPFAM" id="SSF50249">
    <property type="entry name" value="Nucleic acid-binding proteins"/>
    <property type="match status" value="4"/>
</dbReference>
<keyword evidence="7" id="KW-1185">Reference proteome</keyword>
<keyword evidence="2 6" id="KW-0689">Ribosomal protein</keyword>
<feature type="domain" description="S1 motif" evidence="5">
    <location>
        <begin position="208"/>
        <end position="276"/>
    </location>
</feature>
<feature type="domain" description="S1 motif" evidence="5">
    <location>
        <begin position="293"/>
        <end position="363"/>
    </location>
</feature>
<evidence type="ECO:0000313" key="6">
    <source>
        <dbReference type="EMBL" id="APG27809.1"/>
    </source>
</evidence>
<dbReference type="InterPro" id="IPR012340">
    <property type="entry name" value="NA-bd_OB-fold"/>
</dbReference>
<evidence type="ECO:0000259" key="5">
    <source>
        <dbReference type="PROSITE" id="PS50126"/>
    </source>
</evidence>
<dbReference type="NCBIfam" id="NF005208">
    <property type="entry name" value="PRK06676.1"/>
    <property type="match status" value="1"/>
</dbReference>
<dbReference type="CDD" id="cd05688">
    <property type="entry name" value="S1_RPS1_repeat_ec3"/>
    <property type="match status" value="1"/>
</dbReference>
<organism evidence="6 7">
    <name type="scientific">Syntrophotalea acetylenivorans</name>
    <dbReference type="NCBI Taxonomy" id="1842532"/>
    <lineage>
        <taxon>Bacteria</taxon>
        <taxon>Pseudomonadati</taxon>
        <taxon>Thermodesulfobacteriota</taxon>
        <taxon>Desulfuromonadia</taxon>
        <taxon>Desulfuromonadales</taxon>
        <taxon>Syntrophotaleaceae</taxon>
        <taxon>Syntrophotalea</taxon>
    </lineage>
</organism>
<dbReference type="PRINTS" id="PR00681">
    <property type="entry name" value="RIBOSOMALS1"/>
</dbReference>
<dbReference type="CDD" id="cd04465">
    <property type="entry name" value="S1_RPS1_repeat_ec2_hs2"/>
    <property type="match status" value="1"/>
</dbReference>
<sequence>MEDNKLDPEGINEEQDGEESFADLLEESLIGAVELKPGQQVASTVLQIGKQCVFLDVGQKGEGILDRNEVQDEEGNLTVAVGDKLNAYFVSRAGGEWRFTTRLASGVAGAAQIEEAWRSGIPVDGRIEKETKGGYEVKLAGGVRAFCPFSQLGLRRQEMPEEVIDTSRPFRVIKFGEQGRNVVVSHRALLEEERAQQREALKETLKEGMVVKGVVTSLRDFGAFIDIGGIEGLLPISEVGYGRIEDISQVLQVDQELEVAVKKIDWEANRFSFSLRDTLADPWSKVGSIYVEGASYPGTVARVAQFGAFVTLEDGIDGLLHISRLGGGRRLKHAQEAVKAGQKLTVTIEKIDPDQRRISLVPVAGEGQETAEVEAEPSRSSYEDAPTGSGSMGTLGDMLKAKLEQKKKR</sequence>
<keyword evidence="3" id="KW-0687">Ribonucleoprotein</keyword>
<dbReference type="PROSITE" id="PS50126">
    <property type="entry name" value="S1"/>
    <property type="match status" value="3"/>
</dbReference>
<dbReference type="SMART" id="SM00316">
    <property type="entry name" value="S1"/>
    <property type="match status" value="4"/>
</dbReference>
<dbReference type="Pfam" id="PF00575">
    <property type="entry name" value="S1"/>
    <property type="match status" value="2"/>
</dbReference>
<dbReference type="STRING" id="1842532.A7E78_08135"/>
<evidence type="ECO:0000313" key="7">
    <source>
        <dbReference type="Proteomes" id="UP000182517"/>
    </source>
</evidence>
<dbReference type="InterPro" id="IPR035104">
    <property type="entry name" value="Ribosomal_protein_S1-like"/>
</dbReference>
<dbReference type="Proteomes" id="UP000182517">
    <property type="component" value="Chromosome"/>
</dbReference>
<feature type="domain" description="S1 motif" evidence="5">
    <location>
        <begin position="120"/>
        <end position="187"/>
    </location>
</feature>
<dbReference type="OrthoDB" id="9804077at2"/>
<dbReference type="GO" id="GO:0006412">
    <property type="term" value="P:translation"/>
    <property type="evidence" value="ECO:0007669"/>
    <property type="project" value="TreeGrafter"/>
</dbReference>
<gene>
    <name evidence="6" type="ORF">A7E78_08135</name>
</gene>
<feature type="region of interest" description="Disordered" evidence="4">
    <location>
        <begin position="362"/>
        <end position="409"/>
    </location>
</feature>
<evidence type="ECO:0000256" key="1">
    <source>
        <dbReference type="ARBA" id="ARBA00006767"/>
    </source>
</evidence>
<evidence type="ECO:0000256" key="3">
    <source>
        <dbReference type="ARBA" id="ARBA00023274"/>
    </source>
</evidence>
<dbReference type="InterPro" id="IPR003029">
    <property type="entry name" value="S1_domain"/>
</dbReference>
<dbReference type="GO" id="GO:0003735">
    <property type="term" value="F:structural constituent of ribosome"/>
    <property type="evidence" value="ECO:0007669"/>
    <property type="project" value="TreeGrafter"/>
</dbReference>
<reference evidence="6 7" key="1">
    <citation type="journal article" date="2017" name="Genome Announc.">
        <title>Complete Genome Sequences of Two Acetylene-Fermenting Pelobacter acetylenicus Strains.</title>
        <authorList>
            <person name="Sutton J.M."/>
            <person name="Baesman S.M."/>
            <person name="Fierst J.L."/>
            <person name="Poret-Peterson A.T."/>
            <person name="Oremland R.S."/>
            <person name="Dunlap D.S."/>
            <person name="Akob D.M."/>
        </authorList>
    </citation>
    <scope>NUCLEOTIDE SEQUENCE [LARGE SCALE GENOMIC DNA]</scope>
    <source>
        <strain evidence="6 7">SFB93</strain>
    </source>
</reference>
<dbReference type="EMBL" id="CP015519">
    <property type="protein sequence ID" value="APG27809.1"/>
    <property type="molecule type" value="Genomic_DNA"/>
</dbReference>
<dbReference type="KEGG" id="pef:A7E78_08135"/>
<dbReference type="RefSeq" id="WP_072283774.1">
    <property type="nucleotide sequence ID" value="NZ_CP015519.1"/>
</dbReference>